<keyword evidence="4" id="KW-1185">Reference proteome</keyword>
<dbReference type="Proteomes" id="UP001234581">
    <property type="component" value="Unassembled WGS sequence"/>
</dbReference>
<accession>A0AAD7V0M8</accession>
<dbReference type="Gene3D" id="1.10.8.1310">
    <property type="match status" value="1"/>
</dbReference>
<dbReference type="InterPro" id="IPR045913">
    <property type="entry name" value="TBC20/Gyp8-like"/>
</dbReference>
<dbReference type="GO" id="GO:0006888">
    <property type="term" value="P:endoplasmic reticulum to Golgi vesicle-mediated transport"/>
    <property type="evidence" value="ECO:0007669"/>
    <property type="project" value="TreeGrafter"/>
</dbReference>
<dbReference type="PANTHER" id="PTHR20913:SF7">
    <property type="entry name" value="RE60063P"/>
    <property type="match status" value="1"/>
</dbReference>
<dbReference type="RefSeq" id="XP_058341401.1">
    <property type="nucleotide sequence ID" value="XM_058487823.1"/>
</dbReference>
<organism evidence="3 4">
    <name type="scientific">Lichtheimia ornata</name>
    <dbReference type="NCBI Taxonomy" id="688661"/>
    <lineage>
        <taxon>Eukaryota</taxon>
        <taxon>Fungi</taxon>
        <taxon>Fungi incertae sedis</taxon>
        <taxon>Mucoromycota</taxon>
        <taxon>Mucoromycotina</taxon>
        <taxon>Mucoromycetes</taxon>
        <taxon>Mucorales</taxon>
        <taxon>Lichtheimiaceae</taxon>
        <taxon>Lichtheimia</taxon>
    </lineage>
</organism>
<reference evidence="3 4" key="1">
    <citation type="submission" date="2023-03" db="EMBL/GenBank/DDBJ databases">
        <title>Genome sequence of Lichtheimia ornata CBS 291.66.</title>
        <authorList>
            <person name="Mohabir J.T."/>
            <person name="Shea T.P."/>
            <person name="Kurbessoian T."/>
            <person name="Berby B."/>
            <person name="Fontaine J."/>
            <person name="Livny J."/>
            <person name="Gnirke A."/>
            <person name="Stajich J.E."/>
            <person name="Cuomo C.A."/>
        </authorList>
    </citation>
    <scope>NUCLEOTIDE SEQUENCE [LARGE SCALE GENOMIC DNA]</scope>
    <source>
        <strain evidence="3">CBS 291.66</strain>
    </source>
</reference>
<dbReference type="SUPFAM" id="SSF47923">
    <property type="entry name" value="Ypt/Rab-GAP domain of gyp1p"/>
    <property type="match status" value="1"/>
</dbReference>
<proteinExistence type="predicted"/>
<comment type="caution">
    <text evidence="3">The sequence shown here is derived from an EMBL/GenBank/DDBJ whole genome shotgun (WGS) entry which is preliminary data.</text>
</comment>
<dbReference type="PROSITE" id="PS50086">
    <property type="entry name" value="TBC_RABGAP"/>
    <property type="match status" value="1"/>
</dbReference>
<dbReference type="PANTHER" id="PTHR20913">
    <property type="entry name" value="TBC1 DOMAIN FAMILY MEMBER 20/GTPASE"/>
    <property type="match status" value="1"/>
</dbReference>
<evidence type="ECO:0000259" key="2">
    <source>
        <dbReference type="PROSITE" id="PS50086"/>
    </source>
</evidence>
<gene>
    <name evidence="3" type="ORF">O0I10_007811</name>
</gene>
<evidence type="ECO:0000313" key="4">
    <source>
        <dbReference type="Proteomes" id="UP001234581"/>
    </source>
</evidence>
<dbReference type="InterPro" id="IPR000195">
    <property type="entry name" value="Rab-GAP-TBC_dom"/>
</dbReference>
<dbReference type="Pfam" id="PF00566">
    <property type="entry name" value="RabGAP-TBC"/>
    <property type="match status" value="1"/>
</dbReference>
<feature type="domain" description="Rab-GAP TBC" evidence="2">
    <location>
        <begin position="51"/>
        <end position="183"/>
    </location>
</feature>
<evidence type="ECO:0000313" key="3">
    <source>
        <dbReference type="EMBL" id="KAJ8656488.1"/>
    </source>
</evidence>
<dbReference type="AlphaFoldDB" id="A0AAD7V0M8"/>
<dbReference type="InterPro" id="IPR035969">
    <property type="entry name" value="Rab-GAP_TBC_sf"/>
</dbReference>
<dbReference type="EMBL" id="JARTCD010000039">
    <property type="protein sequence ID" value="KAJ8656488.1"/>
    <property type="molecule type" value="Genomic_DNA"/>
</dbReference>
<name>A0AAD7V0M8_9FUNG</name>
<sequence>MHNLSVNRQIKVGRSIVNSWNHRLHAGKILSALARQDFNELRRLAQVPGGFLLDSIRQRVWPVLLHTQYGCYLNEKGSEEDLADPHQIAKDIERSFYYYPQGISSAQKARKQKELHDLIVEILWRNPRLKYYQGFHDICSCFLLVLGKKDAIPAAENTALFYLRYPFSPIVICHQRVQVSNVP</sequence>
<dbReference type="GeneID" id="83215218"/>
<keyword evidence="1" id="KW-0343">GTPase activation</keyword>
<protein>
    <recommendedName>
        <fullName evidence="2">Rab-GAP TBC domain-containing protein</fullName>
    </recommendedName>
</protein>
<dbReference type="GO" id="GO:0005096">
    <property type="term" value="F:GTPase activator activity"/>
    <property type="evidence" value="ECO:0007669"/>
    <property type="project" value="UniProtKB-KW"/>
</dbReference>
<evidence type="ECO:0000256" key="1">
    <source>
        <dbReference type="ARBA" id="ARBA00022468"/>
    </source>
</evidence>
<dbReference type="GO" id="GO:0005789">
    <property type="term" value="C:endoplasmic reticulum membrane"/>
    <property type="evidence" value="ECO:0007669"/>
    <property type="project" value="TreeGrafter"/>
</dbReference>